<feature type="domain" description="RING-type" evidence="9">
    <location>
        <begin position="53"/>
        <end position="95"/>
    </location>
</feature>
<dbReference type="InterPro" id="IPR013320">
    <property type="entry name" value="ConA-like_dom_sf"/>
</dbReference>
<dbReference type="Proteomes" id="UP001652642">
    <property type="component" value="Chromosome 2"/>
</dbReference>
<dbReference type="Pfam" id="PF13765">
    <property type="entry name" value="PRY"/>
    <property type="match status" value="1"/>
</dbReference>
<evidence type="ECO:0000256" key="7">
    <source>
        <dbReference type="PROSITE-ProRule" id="PRU00024"/>
    </source>
</evidence>
<dbReference type="RefSeq" id="XP_072844813.1">
    <property type="nucleotide sequence ID" value="XM_072988712.1"/>
</dbReference>
<dbReference type="InterPro" id="IPR001870">
    <property type="entry name" value="B30.2/SPRY"/>
</dbReference>
<dbReference type="Gene3D" id="2.60.120.920">
    <property type="match status" value="1"/>
</dbReference>
<dbReference type="CDD" id="cd16594">
    <property type="entry name" value="RING-HC_TRIM7-like_C-IV"/>
    <property type="match status" value="1"/>
</dbReference>
<keyword evidence="12" id="KW-1185">Reference proteome</keyword>
<feature type="coiled-coil region" evidence="8">
    <location>
        <begin position="216"/>
        <end position="276"/>
    </location>
</feature>
<dbReference type="Gene3D" id="3.30.40.10">
    <property type="entry name" value="Zinc/RING finger domain, C3HC4 (zinc finger)"/>
    <property type="match status" value="1"/>
</dbReference>
<keyword evidence="5" id="KW-0862">Zinc</keyword>
<dbReference type="SMART" id="SM00449">
    <property type="entry name" value="SPRY"/>
    <property type="match status" value="1"/>
</dbReference>
<dbReference type="Pfam" id="PF00643">
    <property type="entry name" value="zf-B_box"/>
    <property type="match status" value="1"/>
</dbReference>
<keyword evidence="8" id="KW-0175">Coiled coil</keyword>
<dbReference type="InterPro" id="IPR043136">
    <property type="entry name" value="B30.2/SPRY_sf"/>
</dbReference>
<keyword evidence="2" id="KW-0528">Neurotoxin</keyword>
<dbReference type="SMART" id="SM00336">
    <property type="entry name" value="BBOX"/>
    <property type="match status" value="1"/>
</dbReference>
<dbReference type="Pfam" id="PF00622">
    <property type="entry name" value="SPRY"/>
    <property type="match status" value="1"/>
</dbReference>
<comment type="function">
    <text evidence="6">Neurotoxin that produces dose-dependent hypolocomotion and hyperalgesia in mice. May directly act on the central nervous system, as it is 6500-fold more potent when administered intracerebroventricularly than intraperitoneal.</text>
</comment>
<comment type="similarity">
    <text evidence="1">Belongs to the ohanin/vespryn family.</text>
</comment>
<organism evidence="12 13">
    <name type="scientific">Pogona vitticeps</name>
    <name type="common">central bearded dragon</name>
    <dbReference type="NCBI Taxonomy" id="103695"/>
    <lineage>
        <taxon>Eukaryota</taxon>
        <taxon>Metazoa</taxon>
        <taxon>Chordata</taxon>
        <taxon>Craniata</taxon>
        <taxon>Vertebrata</taxon>
        <taxon>Euteleostomi</taxon>
        <taxon>Lepidosauria</taxon>
        <taxon>Squamata</taxon>
        <taxon>Bifurcata</taxon>
        <taxon>Unidentata</taxon>
        <taxon>Episquamata</taxon>
        <taxon>Toxicofera</taxon>
        <taxon>Iguania</taxon>
        <taxon>Acrodonta</taxon>
        <taxon>Agamidae</taxon>
        <taxon>Amphibolurinae</taxon>
        <taxon>Pogona</taxon>
    </lineage>
</organism>
<evidence type="ECO:0000259" key="11">
    <source>
        <dbReference type="PROSITE" id="PS50188"/>
    </source>
</evidence>
<dbReference type="PROSITE" id="PS50119">
    <property type="entry name" value="ZF_BBOX"/>
    <property type="match status" value="1"/>
</dbReference>
<dbReference type="GeneID" id="110070426"/>
<evidence type="ECO:0000313" key="13">
    <source>
        <dbReference type="RefSeq" id="XP_072844813.1"/>
    </source>
</evidence>
<proteinExistence type="inferred from homology"/>
<dbReference type="SMART" id="SM00589">
    <property type="entry name" value="PRY"/>
    <property type="match status" value="1"/>
</dbReference>
<dbReference type="InterPro" id="IPR006574">
    <property type="entry name" value="PRY"/>
</dbReference>
<sequence length="516" mass="59062">MSLCSAISWKGDVQFKSFSKRENESKLFLCFLPPAMAAASGIVFQGLCEEAICPICLEYFKDPVTIECGHNFCRACLTQCWEGSEGEEVSCPQCREKVGRILIPNRQLANIVELTKKLCLQEKTRTEGKWRVCGKHQEPLKLFCKDDESPICVVCDRSKEHRDHDVVLLEEAALQYKDVILTRLDRMMEEKARIVKYKDETEKESNDLLIQTKAKIENMKAAFRKLHQILEEQEKLLLAQLEEVEKEIARKRDEHLARLSRELSSLGGLIREMEEKHQQPPGELLQDVRSLLQSCEKKETFQNSKAFLHELKWKMWGVCDRNPFLDAVMEQFRDTLFPRPQLQKANVTLDPSTAHPRLFLSVDCKNVRCEGMWQDVPSAPERFDGHFYVLGCEGFRAGRHYWEVIVGRGGIWAVGVARKSVQRKGFVGLETKEGIWALGRWEGGYRASDVSVETCLPLSEKLRRIWVSLKYEEGQVAFHDADMGSHLYTFTGASFSGETLLPFFYVAGKGPLTISP</sequence>
<dbReference type="PROSITE" id="PS50089">
    <property type="entry name" value="ZF_RING_2"/>
    <property type="match status" value="1"/>
</dbReference>
<evidence type="ECO:0000259" key="9">
    <source>
        <dbReference type="PROSITE" id="PS50089"/>
    </source>
</evidence>
<dbReference type="SMART" id="SM00184">
    <property type="entry name" value="RING"/>
    <property type="match status" value="1"/>
</dbReference>
<dbReference type="InterPro" id="IPR050143">
    <property type="entry name" value="TRIM/RBCC"/>
</dbReference>
<gene>
    <name evidence="13" type="primary">LOC110070426</name>
</gene>
<evidence type="ECO:0000256" key="1">
    <source>
        <dbReference type="ARBA" id="ARBA00009651"/>
    </source>
</evidence>
<dbReference type="PROSITE" id="PS50188">
    <property type="entry name" value="B302_SPRY"/>
    <property type="match status" value="1"/>
</dbReference>
<accession>A0ABM5FHD1</accession>
<dbReference type="InterPro" id="IPR013083">
    <property type="entry name" value="Znf_RING/FYVE/PHD"/>
</dbReference>
<dbReference type="PANTHER" id="PTHR24103">
    <property type="entry name" value="E3 UBIQUITIN-PROTEIN LIGASE TRIM"/>
    <property type="match status" value="1"/>
</dbReference>
<dbReference type="SUPFAM" id="SSF49899">
    <property type="entry name" value="Concanavalin A-like lectins/glucanases"/>
    <property type="match status" value="1"/>
</dbReference>
<dbReference type="CDD" id="cd19762">
    <property type="entry name" value="Bbox2_TRIM7-like"/>
    <property type="match status" value="1"/>
</dbReference>
<dbReference type="Pfam" id="PF15227">
    <property type="entry name" value="zf-C3HC4_4"/>
    <property type="match status" value="1"/>
</dbReference>
<dbReference type="Gene3D" id="3.30.160.60">
    <property type="entry name" value="Classic Zinc Finger"/>
    <property type="match status" value="1"/>
</dbReference>
<dbReference type="InterPro" id="IPR000315">
    <property type="entry name" value="Znf_B-box"/>
</dbReference>
<dbReference type="InterPro" id="IPR017907">
    <property type="entry name" value="Znf_RING_CS"/>
</dbReference>
<keyword evidence="3" id="KW-0479">Metal-binding</keyword>
<dbReference type="InterPro" id="IPR001841">
    <property type="entry name" value="Znf_RING"/>
</dbReference>
<evidence type="ECO:0000256" key="8">
    <source>
        <dbReference type="SAM" id="Coils"/>
    </source>
</evidence>
<evidence type="ECO:0000256" key="5">
    <source>
        <dbReference type="ARBA" id="ARBA00022833"/>
    </source>
</evidence>
<protein>
    <submittedName>
        <fullName evidence="13">Zinc finger protein RFP-like isoform X1</fullName>
    </submittedName>
</protein>
<evidence type="ECO:0000256" key="4">
    <source>
        <dbReference type="ARBA" id="ARBA00022771"/>
    </source>
</evidence>
<name>A0ABM5FHD1_9SAUR</name>
<evidence type="ECO:0000313" key="12">
    <source>
        <dbReference type="Proteomes" id="UP001652642"/>
    </source>
</evidence>
<dbReference type="SUPFAM" id="SSF57845">
    <property type="entry name" value="B-box zinc-binding domain"/>
    <property type="match status" value="1"/>
</dbReference>
<keyword evidence="4 7" id="KW-0863">Zinc-finger</keyword>
<reference evidence="13" key="2">
    <citation type="submission" date="2025-08" db="UniProtKB">
        <authorList>
            <consortium name="RefSeq"/>
        </authorList>
    </citation>
    <scope>IDENTIFICATION</scope>
</reference>
<keyword evidence="2" id="KW-0800">Toxin</keyword>
<dbReference type="SUPFAM" id="SSF57850">
    <property type="entry name" value="RING/U-box"/>
    <property type="match status" value="1"/>
</dbReference>
<feature type="domain" description="B box-type" evidence="10">
    <location>
        <begin position="128"/>
        <end position="169"/>
    </location>
</feature>
<dbReference type="PROSITE" id="PS00518">
    <property type="entry name" value="ZF_RING_1"/>
    <property type="match status" value="1"/>
</dbReference>
<reference evidence="12" key="1">
    <citation type="submission" date="2025-05" db="UniProtKB">
        <authorList>
            <consortium name="RefSeq"/>
        </authorList>
    </citation>
    <scope>NUCLEOTIDE SEQUENCE [LARGE SCALE GENOMIC DNA]</scope>
</reference>
<evidence type="ECO:0000259" key="10">
    <source>
        <dbReference type="PROSITE" id="PS50119"/>
    </source>
</evidence>
<dbReference type="CDD" id="cd12888">
    <property type="entry name" value="SPRY_PRY_TRIM7_like"/>
    <property type="match status" value="1"/>
</dbReference>
<evidence type="ECO:0000256" key="6">
    <source>
        <dbReference type="ARBA" id="ARBA00034460"/>
    </source>
</evidence>
<dbReference type="InterPro" id="IPR003879">
    <property type="entry name" value="Butyrophylin_SPRY"/>
</dbReference>
<feature type="domain" description="B30.2/SPRY" evidence="11">
    <location>
        <begin position="327"/>
        <end position="516"/>
    </location>
</feature>
<evidence type="ECO:0000256" key="2">
    <source>
        <dbReference type="ARBA" id="ARBA00022699"/>
    </source>
</evidence>
<evidence type="ECO:0000256" key="3">
    <source>
        <dbReference type="ARBA" id="ARBA00022723"/>
    </source>
</evidence>
<dbReference type="PRINTS" id="PR01407">
    <property type="entry name" value="BUTYPHLNCDUF"/>
</dbReference>
<dbReference type="InterPro" id="IPR003877">
    <property type="entry name" value="SPRY_dom"/>
</dbReference>